<keyword evidence="2" id="KW-1185">Reference proteome</keyword>
<sequence>MVTSFCGASSPAAGLRFTGSASQREAAVTLTDTTLVLDYGGPCDAPVDTYQRLP</sequence>
<dbReference type="EMBL" id="JAGETZ010000004">
    <property type="protein sequence ID" value="MBO2009415.1"/>
    <property type="molecule type" value="Genomic_DNA"/>
</dbReference>
<dbReference type="Proteomes" id="UP000664369">
    <property type="component" value="Unassembled WGS sequence"/>
</dbReference>
<proteinExistence type="predicted"/>
<evidence type="ECO:0008006" key="3">
    <source>
        <dbReference type="Google" id="ProtNLM"/>
    </source>
</evidence>
<protein>
    <recommendedName>
        <fullName evidence="3">MBL fold metallo-hydrolase</fullName>
    </recommendedName>
</protein>
<evidence type="ECO:0000313" key="2">
    <source>
        <dbReference type="Proteomes" id="UP000664369"/>
    </source>
</evidence>
<name>A0ABS3QFC8_9BACT</name>
<gene>
    <name evidence="1" type="ORF">J4E00_10170</name>
</gene>
<evidence type="ECO:0000313" key="1">
    <source>
        <dbReference type="EMBL" id="MBO2009415.1"/>
    </source>
</evidence>
<reference evidence="1 2" key="1">
    <citation type="submission" date="2021-03" db="EMBL/GenBank/DDBJ databases">
        <authorList>
            <person name="Kim M.K."/>
        </authorList>
    </citation>
    <scope>NUCLEOTIDE SEQUENCE [LARGE SCALE GENOMIC DNA]</scope>
    <source>
        <strain evidence="1 2">BT442</strain>
    </source>
</reference>
<organism evidence="1 2">
    <name type="scientific">Hymenobacter negativus</name>
    <dbReference type="NCBI Taxonomy" id="2795026"/>
    <lineage>
        <taxon>Bacteria</taxon>
        <taxon>Pseudomonadati</taxon>
        <taxon>Bacteroidota</taxon>
        <taxon>Cytophagia</taxon>
        <taxon>Cytophagales</taxon>
        <taxon>Hymenobacteraceae</taxon>
        <taxon>Hymenobacter</taxon>
    </lineage>
</organism>
<comment type="caution">
    <text evidence="1">The sequence shown here is derived from an EMBL/GenBank/DDBJ whole genome shotgun (WGS) entry which is preliminary data.</text>
</comment>
<dbReference type="RefSeq" id="WP_208175049.1">
    <property type="nucleotide sequence ID" value="NZ_JAGETZ010000004.1"/>
</dbReference>
<accession>A0ABS3QFC8</accession>